<feature type="transmembrane region" description="Helical" evidence="6">
    <location>
        <begin position="229"/>
        <end position="247"/>
    </location>
</feature>
<evidence type="ECO:0000256" key="1">
    <source>
        <dbReference type="ARBA" id="ARBA00004141"/>
    </source>
</evidence>
<keyword evidence="2 6" id="KW-0812">Transmembrane</keyword>
<feature type="compositionally biased region" description="Basic and acidic residues" evidence="5">
    <location>
        <begin position="91"/>
        <end position="106"/>
    </location>
</feature>
<feature type="transmembrane region" description="Helical" evidence="6">
    <location>
        <begin position="313"/>
        <end position="333"/>
    </location>
</feature>
<feature type="transmembrane region" description="Helical" evidence="6">
    <location>
        <begin position="259"/>
        <end position="276"/>
    </location>
</feature>
<dbReference type="Pfam" id="PF07690">
    <property type="entry name" value="MFS_1"/>
    <property type="match status" value="1"/>
</dbReference>
<comment type="subcellular location">
    <subcellularLocation>
        <location evidence="1">Membrane</location>
        <topology evidence="1">Multi-pass membrane protein</topology>
    </subcellularLocation>
</comment>
<keyword evidence="4 6" id="KW-0472">Membrane</keyword>
<feature type="transmembrane region" description="Helical" evidence="6">
    <location>
        <begin position="499"/>
        <end position="519"/>
    </location>
</feature>
<dbReference type="EMBL" id="JAUEDM010000008">
    <property type="protein sequence ID" value="KAK3312796.1"/>
    <property type="molecule type" value="Genomic_DNA"/>
</dbReference>
<dbReference type="GO" id="GO:0005886">
    <property type="term" value="C:plasma membrane"/>
    <property type="evidence" value="ECO:0007669"/>
    <property type="project" value="TreeGrafter"/>
</dbReference>
<dbReference type="Gene3D" id="1.20.1250.20">
    <property type="entry name" value="MFS general substrate transporter like domains"/>
    <property type="match status" value="1"/>
</dbReference>
<organism evidence="8 9">
    <name type="scientific">Apodospora peruviana</name>
    <dbReference type="NCBI Taxonomy" id="516989"/>
    <lineage>
        <taxon>Eukaryota</taxon>
        <taxon>Fungi</taxon>
        <taxon>Dikarya</taxon>
        <taxon>Ascomycota</taxon>
        <taxon>Pezizomycotina</taxon>
        <taxon>Sordariomycetes</taxon>
        <taxon>Sordariomycetidae</taxon>
        <taxon>Sordariales</taxon>
        <taxon>Lasiosphaeriaceae</taxon>
        <taxon>Apodospora</taxon>
    </lineage>
</organism>
<evidence type="ECO:0000256" key="5">
    <source>
        <dbReference type="SAM" id="MobiDB-lite"/>
    </source>
</evidence>
<feature type="transmembrane region" description="Helical" evidence="6">
    <location>
        <begin position="561"/>
        <end position="584"/>
    </location>
</feature>
<name>A0AAE0LYQ0_9PEZI</name>
<feature type="transmembrane region" description="Helical" evidence="6">
    <location>
        <begin position="467"/>
        <end position="487"/>
    </location>
</feature>
<keyword evidence="9" id="KW-1185">Reference proteome</keyword>
<evidence type="ECO:0000256" key="6">
    <source>
        <dbReference type="SAM" id="Phobius"/>
    </source>
</evidence>
<accession>A0AAE0LYQ0</accession>
<feature type="transmembrane region" description="Helical" evidence="6">
    <location>
        <begin position="391"/>
        <end position="419"/>
    </location>
</feature>
<dbReference type="GO" id="GO:0022857">
    <property type="term" value="F:transmembrane transporter activity"/>
    <property type="evidence" value="ECO:0007669"/>
    <property type="project" value="InterPro"/>
</dbReference>
<keyword evidence="3 6" id="KW-1133">Transmembrane helix</keyword>
<dbReference type="AlphaFoldDB" id="A0AAE0LYQ0"/>
<dbReference type="PANTHER" id="PTHR23502:SF47">
    <property type="entry name" value="MAJOR FACILITATOR SUPERFAMILY (MFS) PROFILE DOMAIN-CONTAINING PROTEIN-RELATED"/>
    <property type="match status" value="1"/>
</dbReference>
<feature type="transmembrane region" description="Helical" evidence="6">
    <location>
        <begin position="170"/>
        <end position="190"/>
    </location>
</feature>
<sequence>MDQNGRTISAGMAPEPAEPGLSSLMFATDVESIAMSHYQPSIGASETVYSASLMGSMMSSSDLYLPCHVNDDETAIPKSVRTTTTTIQSHSQHDKEDEFSSREKKPTFNGNMSRDVAVDVVDDGGHMKETSQATIQTTDHHDDRHSSNNIVDWDAHDPEYPRNWSQTRKVFTAIASSAMILAVSFGSTITANHPPIDLVTNLTVSLWLAGFCLGPVTFGPLSQKHGHRLPTLISLLGLSVFQIPAALGTNPQASLVSQFLSGAFGSGVLVLIPTILDEICPKSLIQKAIVSGMCINLGAVLGPVAGVHTGPLWTSWTVFIVTSSLFVLHLLITPETSSRILLRRKAKQLRLQTGNWALHARSEEETPIKVWRLAFHVYIAKPTLLFLTEPTLFFVTVHILITYAILYLVILTAFPTAFIAQRGWSSQTASLPLISIALGVILGCALFCLFVKTDRKRRPTHAEAKSVLPMMLLGAVMLPISLLWFGWSMNVHWASQTVAGFFVGVGVILVFVAGTGYLYHVFDDQRVNSAIAAHLVVRSLVGASVPLWAGRLFDQLSVQWASSAMALVCAVMILVPVVLMNLGLRLRGRRN</sequence>
<evidence type="ECO:0000256" key="2">
    <source>
        <dbReference type="ARBA" id="ARBA00022692"/>
    </source>
</evidence>
<proteinExistence type="predicted"/>
<dbReference type="InterPro" id="IPR020846">
    <property type="entry name" value="MFS_dom"/>
</dbReference>
<comment type="caution">
    <text evidence="8">The sequence shown here is derived from an EMBL/GenBank/DDBJ whole genome shotgun (WGS) entry which is preliminary data.</text>
</comment>
<feature type="region of interest" description="Disordered" evidence="5">
    <location>
        <begin position="81"/>
        <end position="110"/>
    </location>
</feature>
<dbReference type="SUPFAM" id="SSF103473">
    <property type="entry name" value="MFS general substrate transporter"/>
    <property type="match status" value="1"/>
</dbReference>
<dbReference type="InterPro" id="IPR036259">
    <property type="entry name" value="MFS_trans_sf"/>
</dbReference>
<dbReference type="PANTHER" id="PTHR23502">
    <property type="entry name" value="MAJOR FACILITATOR SUPERFAMILY"/>
    <property type="match status" value="1"/>
</dbReference>
<feature type="transmembrane region" description="Helical" evidence="6">
    <location>
        <begin position="288"/>
        <end position="307"/>
    </location>
</feature>
<feature type="transmembrane region" description="Helical" evidence="6">
    <location>
        <begin position="202"/>
        <end position="222"/>
    </location>
</feature>
<dbReference type="Proteomes" id="UP001283341">
    <property type="component" value="Unassembled WGS sequence"/>
</dbReference>
<feature type="transmembrane region" description="Helical" evidence="6">
    <location>
        <begin position="431"/>
        <end position="451"/>
    </location>
</feature>
<dbReference type="InterPro" id="IPR011701">
    <property type="entry name" value="MFS"/>
</dbReference>
<reference evidence="8" key="1">
    <citation type="journal article" date="2023" name="Mol. Phylogenet. Evol.">
        <title>Genome-scale phylogeny and comparative genomics of the fungal order Sordariales.</title>
        <authorList>
            <person name="Hensen N."/>
            <person name="Bonometti L."/>
            <person name="Westerberg I."/>
            <person name="Brannstrom I.O."/>
            <person name="Guillou S."/>
            <person name="Cros-Aarteil S."/>
            <person name="Calhoun S."/>
            <person name="Haridas S."/>
            <person name="Kuo A."/>
            <person name="Mondo S."/>
            <person name="Pangilinan J."/>
            <person name="Riley R."/>
            <person name="LaButti K."/>
            <person name="Andreopoulos B."/>
            <person name="Lipzen A."/>
            <person name="Chen C."/>
            <person name="Yan M."/>
            <person name="Daum C."/>
            <person name="Ng V."/>
            <person name="Clum A."/>
            <person name="Steindorff A."/>
            <person name="Ohm R.A."/>
            <person name="Martin F."/>
            <person name="Silar P."/>
            <person name="Natvig D.O."/>
            <person name="Lalanne C."/>
            <person name="Gautier V."/>
            <person name="Ament-Velasquez S.L."/>
            <person name="Kruys A."/>
            <person name="Hutchinson M.I."/>
            <person name="Powell A.J."/>
            <person name="Barry K."/>
            <person name="Miller A.N."/>
            <person name="Grigoriev I.V."/>
            <person name="Debuchy R."/>
            <person name="Gladieux P."/>
            <person name="Hiltunen Thoren M."/>
            <person name="Johannesson H."/>
        </authorList>
    </citation>
    <scope>NUCLEOTIDE SEQUENCE</scope>
    <source>
        <strain evidence="8">CBS 118394</strain>
    </source>
</reference>
<feature type="domain" description="Major facilitator superfamily (MFS) profile" evidence="7">
    <location>
        <begin position="117"/>
        <end position="587"/>
    </location>
</feature>
<dbReference type="PROSITE" id="PS50850">
    <property type="entry name" value="MFS"/>
    <property type="match status" value="1"/>
</dbReference>
<evidence type="ECO:0000256" key="3">
    <source>
        <dbReference type="ARBA" id="ARBA00022989"/>
    </source>
</evidence>
<evidence type="ECO:0000259" key="7">
    <source>
        <dbReference type="PROSITE" id="PS50850"/>
    </source>
</evidence>
<reference evidence="8" key="2">
    <citation type="submission" date="2023-06" db="EMBL/GenBank/DDBJ databases">
        <authorList>
            <consortium name="Lawrence Berkeley National Laboratory"/>
            <person name="Haridas S."/>
            <person name="Hensen N."/>
            <person name="Bonometti L."/>
            <person name="Westerberg I."/>
            <person name="Brannstrom I.O."/>
            <person name="Guillou S."/>
            <person name="Cros-Aarteil S."/>
            <person name="Calhoun S."/>
            <person name="Kuo A."/>
            <person name="Mondo S."/>
            <person name="Pangilinan J."/>
            <person name="Riley R."/>
            <person name="Labutti K."/>
            <person name="Andreopoulos B."/>
            <person name="Lipzen A."/>
            <person name="Chen C."/>
            <person name="Yanf M."/>
            <person name="Daum C."/>
            <person name="Ng V."/>
            <person name="Clum A."/>
            <person name="Steindorff A."/>
            <person name="Ohm R."/>
            <person name="Martin F."/>
            <person name="Silar P."/>
            <person name="Natvig D."/>
            <person name="Lalanne C."/>
            <person name="Gautier V."/>
            <person name="Ament-Velasquez S.L."/>
            <person name="Kruys A."/>
            <person name="Hutchinson M.I."/>
            <person name="Powell A.J."/>
            <person name="Barry K."/>
            <person name="Miller A.N."/>
            <person name="Grigoriev I.V."/>
            <person name="Debuchy R."/>
            <person name="Gladieux P."/>
            <person name="Thoren M.H."/>
            <person name="Johannesson H."/>
        </authorList>
    </citation>
    <scope>NUCLEOTIDE SEQUENCE</scope>
    <source>
        <strain evidence="8">CBS 118394</strain>
    </source>
</reference>
<feature type="transmembrane region" description="Helical" evidence="6">
    <location>
        <begin position="531"/>
        <end position="549"/>
    </location>
</feature>
<protein>
    <submittedName>
        <fullName evidence="8">Major facilitator superfamily domain-containing protein</fullName>
    </submittedName>
</protein>
<evidence type="ECO:0000313" key="9">
    <source>
        <dbReference type="Proteomes" id="UP001283341"/>
    </source>
</evidence>
<feature type="region of interest" description="Disordered" evidence="5">
    <location>
        <begin position="134"/>
        <end position="154"/>
    </location>
</feature>
<gene>
    <name evidence="8" type="ORF">B0H66DRAFT_631597</name>
</gene>
<evidence type="ECO:0000313" key="8">
    <source>
        <dbReference type="EMBL" id="KAK3312796.1"/>
    </source>
</evidence>
<evidence type="ECO:0000256" key="4">
    <source>
        <dbReference type="ARBA" id="ARBA00023136"/>
    </source>
</evidence>